<dbReference type="AlphaFoldDB" id="A0AAV9XXJ5"/>
<keyword evidence="3" id="KW-1185">Reference proteome</keyword>
<evidence type="ECO:0000313" key="2">
    <source>
        <dbReference type="EMBL" id="KAK6588245.1"/>
    </source>
</evidence>
<dbReference type="Proteomes" id="UP001311799">
    <property type="component" value="Unassembled WGS sequence"/>
</dbReference>
<evidence type="ECO:0000256" key="1">
    <source>
        <dbReference type="SAM" id="Phobius"/>
    </source>
</evidence>
<sequence>MMRDQTNIADSLGIRILNVINSIRNREDVIKSCENNFGKKTTSILKCVIPVNIGFVLSVFIKKMVKTTLIFLGTSSIIYILMTIINIRIIKT</sequence>
<keyword evidence="1" id="KW-0812">Transmembrane</keyword>
<evidence type="ECO:0008006" key="4">
    <source>
        <dbReference type="Google" id="ProtNLM"/>
    </source>
</evidence>
<gene>
    <name evidence="2" type="ORF">RS030_6810</name>
</gene>
<comment type="caution">
    <text evidence="2">The sequence shown here is derived from an EMBL/GenBank/DDBJ whole genome shotgun (WGS) entry which is preliminary data.</text>
</comment>
<name>A0AAV9XXJ5_9CRYT</name>
<evidence type="ECO:0000313" key="3">
    <source>
        <dbReference type="Proteomes" id="UP001311799"/>
    </source>
</evidence>
<accession>A0AAV9XXJ5</accession>
<feature type="transmembrane region" description="Helical" evidence="1">
    <location>
        <begin position="67"/>
        <end position="87"/>
    </location>
</feature>
<protein>
    <recommendedName>
        <fullName evidence="4">DUF5658 domain-containing protein</fullName>
    </recommendedName>
</protein>
<proteinExistence type="predicted"/>
<keyword evidence="1" id="KW-1133">Transmembrane helix</keyword>
<keyword evidence="1" id="KW-0472">Membrane</keyword>
<dbReference type="EMBL" id="JAWDEY010000034">
    <property type="protein sequence ID" value="KAK6588245.1"/>
    <property type="molecule type" value="Genomic_DNA"/>
</dbReference>
<organism evidence="2 3">
    <name type="scientific">Cryptosporidium xiaoi</name>
    <dbReference type="NCBI Taxonomy" id="659607"/>
    <lineage>
        <taxon>Eukaryota</taxon>
        <taxon>Sar</taxon>
        <taxon>Alveolata</taxon>
        <taxon>Apicomplexa</taxon>
        <taxon>Conoidasida</taxon>
        <taxon>Coccidia</taxon>
        <taxon>Eucoccidiorida</taxon>
        <taxon>Eimeriorina</taxon>
        <taxon>Cryptosporidiidae</taxon>
        <taxon>Cryptosporidium</taxon>
    </lineage>
</organism>
<reference evidence="2 3" key="1">
    <citation type="submission" date="2023-10" db="EMBL/GenBank/DDBJ databases">
        <title>Comparative genomics analysis reveals potential genetic determinants of host preference in Cryptosporidium xiaoi.</title>
        <authorList>
            <person name="Xiao L."/>
            <person name="Li J."/>
        </authorList>
    </citation>
    <scope>NUCLEOTIDE SEQUENCE [LARGE SCALE GENOMIC DNA]</scope>
    <source>
        <strain evidence="2 3">52996</strain>
    </source>
</reference>